<sequence>MEAVAVIGRDGPDPSRRTGARDRHIAFIEGAAAEGLLLLGLPIHTEEGRSAGSLMVVPADRVTDYLAREPFAQAGVWAVVDRRPMRIPRLPWRPWPGDAPAEGRMSILFADGAAPVEALAVAARDGWLLFAAATRDREGAVLVTTHAAPTDAQAWAATALPGCRLAAVHPTRWRPLPYPPLPSG</sequence>
<evidence type="ECO:0000313" key="1">
    <source>
        <dbReference type="EMBL" id="MBP0465278.1"/>
    </source>
</evidence>
<evidence type="ECO:0000313" key="2">
    <source>
        <dbReference type="Proteomes" id="UP000680815"/>
    </source>
</evidence>
<dbReference type="SUPFAM" id="SSF54909">
    <property type="entry name" value="Dimeric alpha+beta barrel"/>
    <property type="match status" value="1"/>
</dbReference>
<name>A0ABS4AV83_9PROT</name>
<protein>
    <recommendedName>
        <fullName evidence="3">YCII-related domain-containing protein</fullName>
    </recommendedName>
</protein>
<reference evidence="1 2" key="1">
    <citation type="submission" date="2021-03" db="EMBL/GenBank/DDBJ databases">
        <authorList>
            <person name="So Y."/>
        </authorList>
    </citation>
    <scope>NUCLEOTIDE SEQUENCE [LARGE SCALE GENOMIC DNA]</scope>
    <source>
        <strain evidence="1 2">PWR1</strain>
    </source>
</reference>
<dbReference type="InterPro" id="IPR011008">
    <property type="entry name" value="Dimeric_a/b-barrel"/>
</dbReference>
<organism evidence="1 2">
    <name type="scientific">Roseomonas nitratireducens</name>
    <dbReference type="NCBI Taxonomy" id="2820810"/>
    <lineage>
        <taxon>Bacteria</taxon>
        <taxon>Pseudomonadati</taxon>
        <taxon>Pseudomonadota</taxon>
        <taxon>Alphaproteobacteria</taxon>
        <taxon>Acetobacterales</taxon>
        <taxon>Roseomonadaceae</taxon>
        <taxon>Roseomonas</taxon>
    </lineage>
</organism>
<evidence type="ECO:0008006" key="3">
    <source>
        <dbReference type="Google" id="ProtNLM"/>
    </source>
</evidence>
<dbReference type="Gene3D" id="3.30.70.1060">
    <property type="entry name" value="Dimeric alpha+beta barrel"/>
    <property type="match status" value="1"/>
</dbReference>
<dbReference type="Proteomes" id="UP000680815">
    <property type="component" value="Unassembled WGS sequence"/>
</dbReference>
<accession>A0ABS4AV83</accession>
<proteinExistence type="predicted"/>
<dbReference type="RefSeq" id="WP_209352667.1">
    <property type="nucleotide sequence ID" value="NZ_JAGIYZ010000014.1"/>
</dbReference>
<dbReference type="EMBL" id="JAGIYZ010000014">
    <property type="protein sequence ID" value="MBP0465278.1"/>
    <property type="molecule type" value="Genomic_DNA"/>
</dbReference>
<keyword evidence="2" id="KW-1185">Reference proteome</keyword>
<gene>
    <name evidence="1" type="ORF">J5Y09_15235</name>
</gene>
<comment type="caution">
    <text evidence="1">The sequence shown here is derived from an EMBL/GenBank/DDBJ whole genome shotgun (WGS) entry which is preliminary data.</text>
</comment>